<dbReference type="Proteomes" id="UP000322981">
    <property type="component" value="Unassembled WGS sequence"/>
</dbReference>
<dbReference type="InterPro" id="IPR058880">
    <property type="entry name" value="PglZ_N"/>
</dbReference>
<dbReference type="Pfam" id="PF08665">
    <property type="entry name" value="PglZ"/>
    <property type="match status" value="1"/>
</dbReference>
<gene>
    <name evidence="4" type="primary">pglZ</name>
    <name evidence="4" type="ORF">F2Q65_14620</name>
</gene>
<dbReference type="Pfam" id="PF25861">
    <property type="entry name" value="PglZ_2nd"/>
    <property type="match status" value="1"/>
</dbReference>
<dbReference type="SUPFAM" id="SSF53649">
    <property type="entry name" value="Alkaline phosphatase-like"/>
    <property type="match status" value="1"/>
</dbReference>
<dbReference type="Pfam" id="PF25862">
    <property type="entry name" value="PglZ_1st"/>
    <property type="match status" value="1"/>
</dbReference>
<dbReference type="NCBIfam" id="NF033446">
    <property type="entry name" value="BREX_PglZ_2"/>
    <property type="match status" value="1"/>
</dbReference>
<dbReference type="Pfam" id="PF25863">
    <property type="entry name" value="PglZ_C"/>
    <property type="match status" value="1"/>
</dbReference>
<dbReference type="InterPro" id="IPR017850">
    <property type="entry name" value="Alkaline_phosphatase_core_sf"/>
</dbReference>
<evidence type="ECO:0000259" key="2">
    <source>
        <dbReference type="Pfam" id="PF25862"/>
    </source>
</evidence>
<feature type="domain" description="Alkaline phosphatase-like protein PglZ second" evidence="1">
    <location>
        <begin position="171"/>
        <end position="316"/>
    </location>
</feature>
<dbReference type="AlphaFoldDB" id="A0A5M8FH84"/>
<protein>
    <submittedName>
        <fullName evidence="4">BREX-2 system phosphatase PglZ</fullName>
    </submittedName>
</protein>
<evidence type="ECO:0000313" key="4">
    <source>
        <dbReference type="EMBL" id="KAA6183784.1"/>
    </source>
</evidence>
<keyword evidence="5" id="KW-1185">Reference proteome</keyword>
<evidence type="ECO:0000259" key="3">
    <source>
        <dbReference type="Pfam" id="PF25863"/>
    </source>
</evidence>
<dbReference type="RefSeq" id="WP_150094151.1">
    <property type="nucleotide sequence ID" value="NZ_JBFUOH010000031.1"/>
</dbReference>
<dbReference type="OrthoDB" id="6725302at2"/>
<organism evidence="4 5">
    <name type="scientific">Thiohalocapsa marina</name>
    <dbReference type="NCBI Taxonomy" id="424902"/>
    <lineage>
        <taxon>Bacteria</taxon>
        <taxon>Pseudomonadati</taxon>
        <taxon>Pseudomonadota</taxon>
        <taxon>Gammaproteobacteria</taxon>
        <taxon>Chromatiales</taxon>
        <taxon>Chromatiaceae</taxon>
        <taxon>Thiohalocapsa</taxon>
    </lineage>
</organism>
<dbReference type="InterPro" id="IPR058881">
    <property type="entry name" value="PglZ_2nd"/>
</dbReference>
<proteinExistence type="predicted"/>
<dbReference type="InterPro" id="IPR047992">
    <property type="entry name" value="BREX_PglZ"/>
</dbReference>
<sequence length="892" mass="98580">MVDAVIPNPVLTQLKAIFNAEPGADPVALVWPEPIEPIESVIQVAGREVRLVFCPSELALRERLVGHQPNERNLVLLTPFDESRLGKDVLARLWGNEPKRISPWRTLEQLLQVRQIDPRLTVKHYRWIADALLNSYEAYRGAIRFGEVLDFDQAWQALALGWLGYTEAEVDLDLLLRWSLDPATNSRVKALPAEVLNHLGDWLKPRLGDQFPVVLSLWQQGHAGDMAAVGLICSMLYRPGLKPSQSLFLARGRLSERYLGGARLTEDTLTRFGQQTADFLVRQRRQSGAPSISACLTLAEQILASLDLADLAIDSDLLPMAFGQRLDRFAKALQRAIKGKPLIPAQAALRQMQRHQLADARRDQVRRAELAVRACAWLNRETTPLDSAAGMIQDFVREGGFVDWARSHVWLGDEHEGVSAAYRALNQRLTERREQMNEGFGQHLAALAQGDSMGQGICPVERALDEILVPLAKQRPVLLLVLDGMSQAVYRELSDDLVRHTWVELQREGTDGPGCLLAALPSITRVSRYSLLAGTLGEGVANDEKKAFAGHQGLKSLASNKYPPTLFHKSDLQQPGSGALSSSVREVIAGQEHRVVAAVINAIDDDLGGGAQVALHWSVAAVHLLRQILEAARESGRLLVMTSDHGHVLDHDMTYRATESEAERFKPGEAKVESGEVRVRGQRVIQPGHAVVLPWSEKIRYAAKKKGYHGGASLQELVIPLGVYRNGGETDPIEHWTEVPHRVPDWWQWEDAREGVAEAPPAAVPSTAKQPEQRQADLFAALEPKAATDAESDWIGQLLASSVYQQMKARHGRSGIDDAQLERLLRHLSERGGQQMLGALGKALGIPGLRINGFLANVQKLLNLDGYPVLSIDRAAKSVRLNVDSLKTQFEL</sequence>
<feature type="domain" description="Alkaline phosphatase-like protein PglZ C-terminal" evidence="3">
    <location>
        <begin position="790"/>
        <end position="891"/>
    </location>
</feature>
<name>A0A5M8FH84_9GAMM</name>
<accession>A0A5M8FH84</accession>
<dbReference type="InterPro" id="IPR058882">
    <property type="entry name" value="PglZ_C"/>
</dbReference>
<evidence type="ECO:0000313" key="5">
    <source>
        <dbReference type="Proteomes" id="UP000322981"/>
    </source>
</evidence>
<comment type="caution">
    <text evidence="4">The sequence shown here is derived from an EMBL/GenBank/DDBJ whole genome shotgun (WGS) entry which is preliminary data.</text>
</comment>
<evidence type="ECO:0000259" key="1">
    <source>
        <dbReference type="Pfam" id="PF25861"/>
    </source>
</evidence>
<dbReference type="EMBL" id="VWXX01000028">
    <property type="protein sequence ID" value="KAA6183784.1"/>
    <property type="molecule type" value="Genomic_DNA"/>
</dbReference>
<reference evidence="4 5" key="1">
    <citation type="submission" date="2019-09" db="EMBL/GenBank/DDBJ databases">
        <title>Whole-genome sequence of the purple sulfur bacterium Thiohalocapsa marina DSM 19078.</title>
        <authorList>
            <person name="Kyndt J.A."/>
            <person name="Meyer T.E."/>
        </authorList>
    </citation>
    <scope>NUCLEOTIDE SEQUENCE [LARGE SCALE GENOMIC DNA]</scope>
    <source>
        <strain evidence="4 5">DSM 19078</strain>
    </source>
</reference>
<feature type="domain" description="Alkaline phosphatase-like protein PglZ N-terminal" evidence="2">
    <location>
        <begin position="23"/>
        <end position="96"/>
    </location>
</feature>